<reference evidence="2" key="1">
    <citation type="submission" date="2022-11" db="EMBL/GenBank/DDBJ databases">
        <title>Centuries of genome instability and evolution in soft-shell clam transmissible cancer (bioRxiv).</title>
        <authorList>
            <person name="Hart S.F.M."/>
            <person name="Yonemitsu M.A."/>
            <person name="Giersch R.M."/>
            <person name="Beal B.F."/>
            <person name="Arriagada G."/>
            <person name="Davis B.W."/>
            <person name="Ostrander E.A."/>
            <person name="Goff S.P."/>
            <person name="Metzger M.J."/>
        </authorList>
    </citation>
    <scope>NUCLEOTIDE SEQUENCE</scope>
    <source>
        <strain evidence="2">MELC-2E11</strain>
        <tissue evidence="2">Siphon/mantle</tissue>
    </source>
</reference>
<dbReference type="Gene3D" id="1.10.443.10">
    <property type="entry name" value="Intergrase catalytic core"/>
    <property type="match status" value="1"/>
</dbReference>
<accession>A0ABY7FMB2</accession>
<proteinExistence type="predicted"/>
<dbReference type="PANTHER" id="PTHR34605:SF4">
    <property type="entry name" value="DNA ADENINE METHYLTRANSFERASE"/>
    <property type="match status" value="1"/>
</dbReference>
<evidence type="ECO:0000256" key="1">
    <source>
        <dbReference type="ARBA" id="ARBA00023172"/>
    </source>
</evidence>
<dbReference type="InterPro" id="IPR011010">
    <property type="entry name" value="DNA_brk_join_enz"/>
</dbReference>
<dbReference type="InterPro" id="IPR052925">
    <property type="entry name" value="Phage_Integrase-like_Recomb"/>
</dbReference>
<evidence type="ECO:0000313" key="3">
    <source>
        <dbReference type="Proteomes" id="UP001164746"/>
    </source>
</evidence>
<evidence type="ECO:0000313" key="2">
    <source>
        <dbReference type="EMBL" id="WAR21876.1"/>
    </source>
</evidence>
<dbReference type="SUPFAM" id="SSF56349">
    <property type="entry name" value="DNA breaking-rejoining enzymes"/>
    <property type="match status" value="1"/>
</dbReference>
<dbReference type="PANTHER" id="PTHR34605">
    <property type="entry name" value="PHAGE_INTEGRASE DOMAIN-CONTAINING PROTEIN"/>
    <property type="match status" value="1"/>
</dbReference>
<sequence>MEIFIKSSKTDQYRDGAWIVIARTGTLLCPVKNLEKYIQWAGFSGFKVRSVNKPMSYSTLRDLFIKTFKPLVTDVRKYGFHSLRSGGATAAANKGVKDRMFKRHGRWASEKAKDGYVKDS</sequence>
<organism evidence="2 3">
    <name type="scientific">Mya arenaria</name>
    <name type="common">Soft-shell clam</name>
    <dbReference type="NCBI Taxonomy" id="6604"/>
    <lineage>
        <taxon>Eukaryota</taxon>
        <taxon>Metazoa</taxon>
        <taxon>Spiralia</taxon>
        <taxon>Lophotrochozoa</taxon>
        <taxon>Mollusca</taxon>
        <taxon>Bivalvia</taxon>
        <taxon>Autobranchia</taxon>
        <taxon>Heteroconchia</taxon>
        <taxon>Euheterodonta</taxon>
        <taxon>Imparidentia</taxon>
        <taxon>Neoheterodontei</taxon>
        <taxon>Myida</taxon>
        <taxon>Myoidea</taxon>
        <taxon>Myidae</taxon>
        <taxon>Mya</taxon>
    </lineage>
</organism>
<protein>
    <recommendedName>
        <fullName evidence="4">Tyr recombinase domain-containing protein</fullName>
    </recommendedName>
</protein>
<keyword evidence="3" id="KW-1185">Reference proteome</keyword>
<dbReference type="InterPro" id="IPR013762">
    <property type="entry name" value="Integrase-like_cat_sf"/>
</dbReference>
<dbReference type="EMBL" id="CP111023">
    <property type="protein sequence ID" value="WAR21876.1"/>
    <property type="molecule type" value="Genomic_DNA"/>
</dbReference>
<dbReference type="Proteomes" id="UP001164746">
    <property type="component" value="Chromosome 12"/>
</dbReference>
<evidence type="ECO:0008006" key="4">
    <source>
        <dbReference type="Google" id="ProtNLM"/>
    </source>
</evidence>
<name>A0ABY7FMB2_MYAAR</name>
<gene>
    <name evidence="2" type="ORF">MAR_015850</name>
</gene>
<keyword evidence="1" id="KW-0233">DNA recombination</keyword>